<accession>A0A9X1QMG1</accession>
<keyword evidence="2" id="KW-0732">Signal</keyword>
<gene>
    <name evidence="3" type="ORF">LVY65_09990</name>
</gene>
<dbReference type="RefSeq" id="WP_235067929.1">
    <property type="nucleotide sequence ID" value="NZ_JAKFGM010000002.1"/>
</dbReference>
<feature type="signal peptide" evidence="2">
    <location>
        <begin position="1"/>
        <end position="22"/>
    </location>
</feature>
<dbReference type="AlphaFoldDB" id="A0A9X1QMG1"/>
<dbReference type="EMBL" id="JAKFGM010000002">
    <property type="protein sequence ID" value="MCF2515391.1"/>
    <property type="molecule type" value="Genomic_DNA"/>
</dbReference>
<feature type="region of interest" description="Disordered" evidence="1">
    <location>
        <begin position="50"/>
        <end position="150"/>
    </location>
</feature>
<evidence type="ECO:0000256" key="2">
    <source>
        <dbReference type="SAM" id="SignalP"/>
    </source>
</evidence>
<feature type="compositionally biased region" description="Polar residues" evidence="1">
    <location>
        <begin position="59"/>
        <end position="76"/>
    </location>
</feature>
<dbReference type="Proteomes" id="UP001139410">
    <property type="component" value="Unassembled WGS sequence"/>
</dbReference>
<name>A0A9X1QMG1_9SPHN</name>
<evidence type="ECO:0000313" key="4">
    <source>
        <dbReference type="Proteomes" id="UP001139410"/>
    </source>
</evidence>
<reference evidence="3" key="1">
    <citation type="submission" date="2022-01" db="EMBL/GenBank/DDBJ databases">
        <authorList>
            <person name="Jo J.-H."/>
            <person name="Im W.-T."/>
        </authorList>
    </citation>
    <scope>NUCLEOTIDE SEQUENCE</scope>
    <source>
        <strain evidence="3">G124</strain>
    </source>
</reference>
<comment type="caution">
    <text evidence="3">The sequence shown here is derived from an EMBL/GenBank/DDBJ whole genome shotgun (WGS) entry which is preliminary data.</text>
</comment>
<feature type="compositionally biased region" description="Polar residues" evidence="1">
    <location>
        <begin position="127"/>
        <end position="141"/>
    </location>
</feature>
<feature type="chain" id="PRO_5040807690" evidence="2">
    <location>
        <begin position="23"/>
        <end position="150"/>
    </location>
</feature>
<sequence length="150" mass="14860">MKKTIFLVAAGAIALTPAGLIAGPGHGGGGGMGNGATMGAARGMSAMGQGATMGHGSAMGQTQLSQPITRSSQGPTNGVGWDHLNGPASTGQPGFECEDIRPGNASSAPGSAFNEEGNAGTHYAGEQPQNSRNTASVSQYDTACLHQPQH</sequence>
<evidence type="ECO:0000256" key="1">
    <source>
        <dbReference type="SAM" id="MobiDB-lite"/>
    </source>
</evidence>
<proteinExistence type="predicted"/>
<organism evidence="3 4">
    <name type="scientific">Sphingomonas cremea</name>
    <dbReference type="NCBI Taxonomy" id="2904799"/>
    <lineage>
        <taxon>Bacteria</taxon>
        <taxon>Pseudomonadati</taxon>
        <taxon>Pseudomonadota</taxon>
        <taxon>Alphaproteobacteria</taxon>
        <taxon>Sphingomonadales</taxon>
        <taxon>Sphingomonadaceae</taxon>
        <taxon>Sphingomonas</taxon>
    </lineage>
</organism>
<keyword evidence="4" id="KW-1185">Reference proteome</keyword>
<protein>
    <submittedName>
        <fullName evidence="3">Uncharacterized protein</fullName>
    </submittedName>
</protein>
<evidence type="ECO:0000313" key="3">
    <source>
        <dbReference type="EMBL" id="MCF2515391.1"/>
    </source>
</evidence>